<gene>
    <name evidence="2" type="ORF">ILEXP_LOCUS30585</name>
</gene>
<dbReference type="InterPro" id="IPR045163">
    <property type="entry name" value="Focadhesin/RST1"/>
</dbReference>
<name>A0ABC8T2U1_9AQUA</name>
<dbReference type="PANTHER" id="PTHR16212:SF4">
    <property type="entry name" value="FOCADHESIN"/>
    <property type="match status" value="1"/>
</dbReference>
<dbReference type="PANTHER" id="PTHR16212">
    <property type="entry name" value="FOCADHESIN FAMILY MEMBER"/>
    <property type="match status" value="1"/>
</dbReference>
<dbReference type="InterPro" id="IPR022542">
    <property type="entry name" value="FOCAD/RST1_DUF3730"/>
</dbReference>
<reference evidence="2 3" key="1">
    <citation type="submission" date="2024-02" db="EMBL/GenBank/DDBJ databases">
        <authorList>
            <person name="Vignale AGUSTIN F."/>
            <person name="Sosa J E."/>
            <person name="Modenutti C."/>
        </authorList>
    </citation>
    <scope>NUCLEOTIDE SEQUENCE [LARGE SCALE GENOMIC DNA]</scope>
</reference>
<evidence type="ECO:0000259" key="1">
    <source>
        <dbReference type="Pfam" id="PF12530"/>
    </source>
</evidence>
<dbReference type="Pfam" id="PF12530">
    <property type="entry name" value="DUF3730"/>
    <property type="match status" value="2"/>
</dbReference>
<evidence type="ECO:0000313" key="3">
    <source>
        <dbReference type="Proteomes" id="UP001642360"/>
    </source>
</evidence>
<dbReference type="AlphaFoldDB" id="A0ABC8T2U1"/>
<accession>A0ABC8T2U1</accession>
<evidence type="ECO:0000313" key="2">
    <source>
        <dbReference type="EMBL" id="CAK9161769.1"/>
    </source>
</evidence>
<organism evidence="2 3">
    <name type="scientific">Ilex paraguariensis</name>
    <name type="common">yerba mate</name>
    <dbReference type="NCBI Taxonomy" id="185542"/>
    <lineage>
        <taxon>Eukaryota</taxon>
        <taxon>Viridiplantae</taxon>
        <taxon>Streptophyta</taxon>
        <taxon>Embryophyta</taxon>
        <taxon>Tracheophyta</taxon>
        <taxon>Spermatophyta</taxon>
        <taxon>Magnoliopsida</taxon>
        <taxon>eudicotyledons</taxon>
        <taxon>Gunneridae</taxon>
        <taxon>Pentapetalae</taxon>
        <taxon>asterids</taxon>
        <taxon>campanulids</taxon>
        <taxon>Aquifoliales</taxon>
        <taxon>Aquifoliaceae</taxon>
        <taxon>Ilex</taxon>
    </lineage>
</organism>
<dbReference type="EMBL" id="CAUOFW020003725">
    <property type="protein sequence ID" value="CAK9161769.1"/>
    <property type="molecule type" value="Genomic_DNA"/>
</dbReference>
<feature type="domain" description="DUF3730" evidence="1">
    <location>
        <begin position="552"/>
        <end position="761"/>
    </location>
</feature>
<dbReference type="InterPro" id="IPR016024">
    <property type="entry name" value="ARM-type_fold"/>
</dbReference>
<keyword evidence="3" id="KW-1185">Reference proteome</keyword>
<protein>
    <recommendedName>
        <fullName evidence="1">DUF3730 domain-containing protein</fullName>
    </recommendedName>
</protein>
<feature type="domain" description="DUF3730" evidence="1">
    <location>
        <begin position="82"/>
        <end position="360"/>
    </location>
</feature>
<proteinExistence type="predicted"/>
<dbReference type="Proteomes" id="UP001642360">
    <property type="component" value="Unassembled WGS sequence"/>
</dbReference>
<dbReference type="SUPFAM" id="SSF48371">
    <property type="entry name" value="ARM repeat"/>
    <property type="match status" value="1"/>
</dbReference>
<comment type="caution">
    <text evidence="2">The sequence shown here is derived from an EMBL/GenBank/DDBJ whole genome shotgun (WGS) entry which is preliminary data.</text>
</comment>
<sequence>MEPYSSLLEKIRVPQPSLQKFAVISIFEKLRSAPTHLDPDSDPGREAITQCLHSTSPAVVDQSVREFCLLVKDSKLDLPRGLLELQSALEGSNSRFVDVFVKGLGFLVRLGFQRNSSSFRFHSSETHPFVKILSCRVEVSFELVQQVLIFIVQNKQLGMVEVCEFLRPFLNFVFIRMPFLSSLASVARNLISSMASVCCSFPREAIPLIKLLTGCLKYFHCKDAEDFSNSSFFLDYMVDAFLVVLRNLVRMSLLVREAQVCGVELLEIIFSLHMDLQKFSGGSEAIFEVSRRLLFVQKELGLSYIPELSSVILSLFVTFIQLEVEHEQLSIAKLLLFLLAWKSENEYIVGRAASELSEELLFIFPVINLVSSPSKSVKQVATDLLSVLGKLSINFFTAPKKELTMQGRFPSITRPGVIIFRLLRQLWFQDQSSLSGSFYIAFTSMGEPDVKEVRHVSQNWIYLLREYSQWVAEKQKLALPISHSQEIFRAEMPLLLGTVASVFVMHQTLGTSAVDLLAVSGNMDPKLGVPLLLVILFYNHTLSAEDVYIDFHDKLLKLLGMLPSLASHPAMIPLIVQTILPMLHKDSKPALYATAIRLLCKTWEINDRIFGSLQGVLLPKQFSQFASERNICISMAVSIRDVCRRNPDRGVDLILSVSACIESQDPIIQALGLQSLAHLCEADVIDFYTAWGVISKHVMTYPTDPSVAHSMCLLLRWGAMDAEAYPEAAKDVLQILWEVGTFRHPGHGSWAKARASAFEALTCYEVLHIQKSIPEIREKNMELLISETEPEVLRAVEGFEVKIITNEHLTRRRLVKEKRVSANKIEKLLDVFPRVIFASGNNSRASELPGAALFCLSFNPKDLNQQGASKCSGTTRCTR</sequence>